<dbReference type="EMBL" id="JALLAZ020001386">
    <property type="protein sequence ID" value="KAL3775868.1"/>
    <property type="molecule type" value="Genomic_DNA"/>
</dbReference>
<reference evidence="1 2" key="1">
    <citation type="submission" date="2024-10" db="EMBL/GenBank/DDBJ databases">
        <title>Updated reference genomes for cyclostephanoid diatoms.</title>
        <authorList>
            <person name="Roberts W.R."/>
            <person name="Alverson A.J."/>
        </authorList>
    </citation>
    <scope>NUCLEOTIDE SEQUENCE [LARGE SCALE GENOMIC DNA]</scope>
    <source>
        <strain evidence="1 2">AJA276-08</strain>
    </source>
</reference>
<evidence type="ECO:0000313" key="2">
    <source>
        <dbReference type="Proteomes" id="UP001530315"/>
    </source>
</evidence>
<dbReference type="Proteomes" id="UP001530315">
    <property type="component" value="Unassembled WGS sequence"/>
</dbReference>
<evidence type="ECO:0008006" key="3">
    <source>
        <dbReference type="Google" id="ProtNLM"/>
    </source>
</evidence>
<sequence>MAFEASDLHKRLENGLMHQDAPSNNERFVLFGDNAYLNSSYMATPFTNVGGDPNRAAEDNYIFFTRSYESG</sequence>
<keyword evidence="2" id="KW-1185">Reference proteome</keyword>
<accession>A0ABD3NK58</accession>
<comment type="caution">
    <text evidence="1">The sequence shown here is derived from an EMBL/GenBank/DDBJ whole genome shotgun (WGS) entry which is preliminary data.</text>
</comment>
<organism evidence="1 2">
    <name type="scientific">Stephanodiscus triporus</name>
    <dbReference type="NCBI Taxonomy" id="2934178"/>
    <lineage>
        <taxon>Eukaryota</taxon>
        <taxon>Sar</taxon>
        <taxon>Stramenopiles</taxon>
        <taxon>Ochrophyta</taxon>
        <taxon>Bacillariophyta</taxon>
        <taxon>Coscinodiscophyceae</taxon>
        <taxon>Thalassiosirophycidae</taxon>
        <taxon>Stephanodiscales</taxon>
        <taxon>Stephanodiscaceae</taxon>
        <taxon>Stephanodiscus</taxon>
    </lineage>
</organism>
<proteinExistence type="predicted"/>
<protein>
    <recommendedName>
        <fullName evidence="3">DDE Tnp4 domain-containing protein</fullName>
    </recommendedName>
</protein>
<name>A0ABD3NK58_9STRA</name>
<evidence type="ECO:0000313" key="1">
    <source>
        <dbReference type="EMBL" id="KAL3775868.1"/>
    </source>
</evidence>
<dbReference type="AlphaFoldDB" id="A0ABD3NK58"/>
<gene>
    <name evidence="1" type="ORF">ACHAW5_010162</name>
</gene>